<dbReference type="PATRIC" id="fig|634452.3.peg.2886"/>
<dbReference type="KEGG" id="apt:APA01_41280"/>
<keyword evidence="1" id="KW-0614">Plasmid</keyword>
<evidence type="ECO:0000313" key="2">
    <source>
        <dbReference type="Proteomes" id="UP000000948"/>
    </source>
</evidence>
<dbReference type="Pfam" id="PF07751">
    <property type="entry name" value="Abi_2"/>
    <property type="match status" value="1"/>
</dbReference>
<protein>
    <submittedName>
        <fullName evidence="1">Abortive infection bacteriophage resistance protein Abi</fullName>
    </submittedName>
</protein>
<dbReference type="Proteomes" id="UP000000948">
    <property type="component" value="Plasmid pAPA01-011"/>
</dbReference>
<sequence length="327" mass="37411">MFVTLTFCMSYNKPFLSVHDQVLLLQARGMDVGTVTHAETLLTQFGYYRLSGYWHPMRKWKIVPDGTVYEDDFQQGSTLTQAIKLAKFDEDLRALFLRAVERIEIGLRVRVALLLGQHGAMAHRDPKNLYPKFSSTPDPTTGVPPYTTWVNRVDEHEARSKEQFAVHMRSKYGLPFPLWVSIEVWDFGMMSRLVSGMTISDLYALGTQLGMSRQLVIPSWLRAINHIRNICAHYSRLWNRSPADQPMPPKLGEDPILDHLATDSFAQTKLYAVAAVMQYLLRTIDPAFATEWSNLLKAHFLTFPTKSPFVAEQSGFPEGWNTLLLWN</sequence>
<dbReference type="BioCyc" id="APAS634452:APA01_RS14300-MONOMER"/>
<proteinExistence type="predicted"/>
<dbReference type="EMBL" id="AP011122">
    <property type="protein sequence ID" value="BAI00915.1"/>
    <property type="molecule type" value="Genomic_DNA"/>
</dbReference>
<dbReference type="HOGENOM" id="CLU_044962_2_2_5"/>
<evidence type="ECO:0000313" key="1">
    <source>
        <dbReference type="EMBL" id="BAI00915.1"/>
    </source>
</evidence>
<dbReference type="InterPro" id="IPR011664">
    <property type="entry name" value="Abi_system_AbiD/AbiF-like"/>
</dbReference>
<gene>
    <name evidence="1" type="primary">abi</name>
    <name evidence="1" type="ordered locus">APA01_41280</name>
</gene>
<dbReference type="AlphaFoldDB" id="C7JII8"/>
<geneLocation type="plasmid" evidence="1 2">
    <name>pAPA01-011</name>
</geneLocation>
<organism evidence="1 2">
    <name type="scientific">Acetobacter pasteurianus (strain NBRC 105184 / IFO 3283-01)</name>
    <dbReference type="NCBI Taxonomy" id="634452"/>
    <lineage>
        <taxon>Bacteria</taxon>
        <taxon>Pseudomonadati</taxon>
        <taxon>Pseudomonadota</taxon>
        <taxon>Alphaproteobacteria</taxon>
        <taxon>Acetobacterales</taxon>
        <taxon>Acetobacteraceae</taxon>
        <taxon>Acetobacter</taxon>
    </lineage>
</organism>
<reference evidence="1 2" key="1">
    <citation type="journal article" date="2009" name="Nucleic Acids Res.">
        <title>Whole-genome analyses reveal genetic instability of Acetobacter pasteurianus.</title>
        <authorList>
            <person name="Azuma Y."/>
            <person name="Hosoyama A."/>
            <person name="Matsutani M."/>
            <person name="Furuya N."/>
            <person name="Horikawa H."/>
            <person name="Harada T."/>
            <person name="Hirakawa H."/>
            <person name="Kuhara S."/>
            <person name="Matsushita K."/>
            <person name="Fujita N."/>
            <person name="Shirai M."/>
        </authorList>
    </citation>
    <scope>NUCLEOTIDE SEQUENCE [LARGE SCALE GENOMIC DNA]</scope>
    <source>
        <strain evidence="2">NBRC 105184 / IFO 3283-01</strain>
        <plasmid evidence="1">pAPA01-011</plasmid>
    </source>
</reference>
<name>C7JII8_ACEP3</name>
<accession>C7JII8</accession>